<feature type="domain" description="UvrC family homology region profile" evidence="11">
    <location>
        <begin position="271"/>
        <end position="473"/>
    </location>
</feature>
<dbReference type="GO" id="GO:0009381">
    <property type="term" value="F:excinuclease ABC activity"/>
    <property type="evidence" value="ECO:0007669"/>
    <property type="project" value="UniProtKB-UniRule"/>
</dbReference>
<dbReference type="InterPro" id="IPR010994">
    <property type="entry name" value="RuvA_2-like"/>
</dbReference>
<accession>A0A3D8J2Z1</accession>
<dbReference type="GO" id="GO:0009380">
    <property type="term" value="C:excinuclease repair complex"/>
    <property type="evidence" value="ECO:0007669"/>
    <property type="project" value="InterPro"/>
</dbReference>
<dbReference type="SUPFAM" id="SSF46600">
    <property type="entry name" value="C-terminal UvrC-binding domain of UvrB"/>
    <property type="match status" value="1"/>
</dbReference>
<dbReference type="OrthoDB" id="9804933at2"/>
<evidence type="ECO:0000256" key="6">
    <source>
        <dbReference type="ARBA" id="ARBA00023236"/>
    </source>
</evidence>
<dbReference type="CDD" id="cd10434">
    <property type="entry name" value="GIY-YIG_UvrC_Cho"/>
    <property type="match status" value="1"/>
</dbReference>
<dbReference type="FunFam" id="3.40.1440.10:FF:000001">
    <property type="entry name" value="UvrABC system protein C"/>
    <property type="match status" value="1"/>
</dbReference>
<dbReference type="NCBIfam" id="TIGR00194">
    <property type="entry name" value="uvrC"/>
    <property type="match status" value="1"/>
</dbReference>
<dbReference type="InterPro" id="IPR001162">
    <property type="entry name" value="UvrC_RNase_H_dom"/>
</dbReference>
<dbReference type="RefSeq" id="WP_115579640.1">
    <property type="nucleotide sequence ID" value="NZ_NXLX01000026.1"/>
</dbReference>
<comment type="subunit">
    <text evidence="7">Interacts with UvrB in an incision complex.</text>
</comment>
<dbReference type="GO" id="GO:0006289">
    <property type="term" value="P:nucleotide-excision repair"/>
    <property type="evidence" value="ECO:0007669"/>
    <property type="project" value="UniProtKB-UniRule"/>
</dbReference>
<dbReference type="EMBL" id="NXLX01000026">
    <property type="protein sequence ID" value="RDU71620.1"/>
    <property type="molecule type" value="Genomic_DNA"/>
</dbReference>
<keyword evidence="5 7" id="KW-0234">DNA repair</keyword>
<evidence type="ECO:0000313" key="12">
    <source>
        <dbReference type="EMBL" id="RDU71620.1"/>
    </source>
</evidence>
<comment type="function">
    <text evidence="7">The UvrABC repair system catalyzes the recognition and processing of DNA lesions. UvrC both incises the 5' and 3' sides of the lesion. The N-terminal half is responsible for the 3' incision and the C-terminal half is responsible for the 5' incision.</text>
</comment>
<dbReference type="InterPro" id="IPR001943">
    <property type="entry name" value="UVR_dom"/>
</dbReference>
<evidence type="ECO:0000259" key="11">
    <source>
        <dbReference type="PROSITE" id="PS50165"/>
    </source>
</evidence>
<reference evidence="12 13" key="1">
    <citation type="submission" date="2018-04" db="EMBL/GenBank/DDBJ databases">
        <title>Novel Campyloabacter and Helicobacter Species and Strains.</title>
        <authorList>
            <person name="Mannion A.J."/>
            <person name="Shen Z."/>
            <person name="Fox J.G."/>
        </authorList>
    </citation>
    <scope>NUCLEOTIDE SEQUENCE [LARGE SCALE GENOMIC DNA]</scope>
    <source>
        <strain evidence="12 13">MIT 04-9362</strain>
    </source>
</reference>
<dbReference type="Gene3D" id="3.30.420.340">
    <property type="entry name" value="UvrC, RNAse H endonuclease domain"/>
    <property type="match status" value="1"/>
</dbReference>
<evidence type="ECO:0000313" key="13">
    <source>
        <dbReference type="Proteomes" id="UP000256695"/>
    </source>
</evidence>
<dbReference type="InterPro" id="IPR004791">
    <property type="entry name" value="UvrC"/>
</dbReference>
<dbReference type="InterPro" id="IPR000305">
    <property type="entry name" value="GIY-YIG_endonuc"/>
</dbReference>
<dbReference type="HAMAP" id="MF_00203">
    <property type="entry name" value="UvrC"/>
    <property type="match status" value="1"/>
</dbReference>
<keyword evidence="3 7" id="KW-0228">DNA excision</keyword>
<gene>
    <name evidence="7" type="primary">uvrC</name>
    <name evidence="12" type="ORF">CQA57_07605</name>
</gene>
<dbReference type="Pfam" id="PF22920">
    <property type="entry name" value="UvrC_RNaseH"/>
    <property type="match status" value="1"/>
</dbReference>
<proteinExistence type="inferred from homology"/>
<protein>
    <recommendedName>
        <fullName evidence="7">UvrABC system protein C</fullName>
        <shortName evidence="7">Protein UvrC</shortName>
    </recommendedName>
    <alternativeName>
        <fullName evidence="7">Excinuclease ABC subunit C</fullName>
    </alternativeName>
</protein>
<keyword evidence="8" id="KW-0175">Coiled coil</keyword>
<dbReference type="InterPro" id="IPR050066">
    <property type="entry name" value="UvrABC_protein_C"/>
</dbReference>
<keyword evidence="1 7" id="KW-0963">Cytoplasm</keyword>
<feature type="coiled-coil region" evidence="8">
    <location>
        <begin position="190"/>
        <end position="227"/>
    </location>
</feature>
<dbReference type="GO" id="GO:0005737">
    <property type="term" value="C:cytoplasm"/>
    <property type="evidence" value="ECO:0007669"/>
    <property type="project" value="UniProtKB-SubCell"/>
</dbReference>
<evidence type="ECO:0000256" key="1">
    <source>
        <dbReference type="ARBA" id="ARBA00022490"/>
    </source>
</evidence>
<keyword evidence="13" id="KW-1185">Reference proteome</keyword>
<dbReference type="PROSITE" id="PS50151">
    <property type="entry name" value="UVR"/>
    <property type="match status" value="1"/>
</dbReference>
<dbReference type="PANTHER" id="PTHR30562:SF1">
    <property type="entry name" value="UVRABC SYSTEM PROTEIN C"/>
    <property type="match status" value="1"/>
</dbReference>
<dbReference type="GO" id="GO:0003677">
    <property type="term" value="F:DNA binding"/>
    <property type="evidence" value="ECO:0007669"/>
    <property type="project" value="UniProtKB-UniRule"/>
</dbReference>
<organism evidence="12 13">
    <name type="scientific">Helicobacter anseris</name>
    <dbReference type="NCBI Taxonomy" id="375926"/>
    <lineage>
        <taxon>Bacteria</taxon>
        <taxon>Pseudomonadati</taxon>
        <taxon>Campylobacterota</taxon>
        <taxon>Epsilonproteobacteria</taxon>
        <taxon>Campylobacterales</taxon>
        <taxon>Helicobacteraceae</taxon>
        <taxon>Helicobacter</taxon>
    </lineage>
</organism>
<dbReference type="SUPFAM" id="SSF82771">
    <property type="entry name" value="GIY-YIG endonuclease"/>
    <property type="match status" value="1"/>
</dbReference>
<evidence type="ECO:0000256" key="5">
    <source>
        <dbReference type="ARBA" id="ARBA00023204"/>
    </source>
</evidence>
<comment type="similarity">
    <text evidence="7">Belongs to the UvrC family.</text>
</comment>
<dbReference type="Gene3D" id="3.40.1440.10">
    <property type="entry name" value="GIY-YIG endonuclease"/>
    <property type="match status" value="1"/>
</dbReference>
<feature type="domain" description="UVR" evidence="9">
    <location>
        <begin position="204"/>
        <end position="239"/>
    </location>
</feature>
<dbReference type="InterPro" id="IPR038476">
    <property type="entry name" value="UvrC_RNase_H_dom_sf"/>
</dbReference>
<comment type="subcellular location">
    <subcellularLocation>
        <location evidence="7">Cytoplasm</location>
    </subcellularLocation>
</comment>
<evidence type="ECO:0000259" key="9">
    <source>
        <dbReference type="PROSITE" id="PS50151"/>
    </source>
</evidence>
<evidence type="ECO:0000256" key="2">
    <source>
        <dbReference type="ARBA" id="ARBA00022763"/>
    </source>
</evidence>
<dbReference type="PROSITE" id="PS50165">
    <property type="entry name" value="UVRC"/>
    <property type="match status" value="1"/>
</dbReference>
<keyword evidence="6 7" id="KW-0742">SOS response</keyword>
<dbReference type="InterPro" id="IPR047296">
    <property type="entry name" value="GIY-YIG_UvrC_Cho"/>
</dbReference>
<dbReference type="Pfam" id="PF08459">
    <property type="entry name" value="UvrC_RNaseH_dom"/>
    <property type="match status" value="1"/>
</dbReference>
<dbReference type="Pfam" id="PF01541">
    <property type="entry name" value="GIY-YIG"/>
    <property type="match status" value="1"/>
</dbReference>
<evidence type="ECO:0000256" key="4">
    <source>
        <dbReference type="ARBA" id="ARBA00022881"/>
    </source>
</evidence>
<dbReference type="AlphaFoldDB" id="A0A3D8J2Z1"/>
<evidence type="ECO:0000256" key="8">
    <source>
        <dbReference type="SAM" id="Coils"/>
    </source>
</evidence>
<dbReference type="InterPro" id="IPR036876">
    <property type="entry name" value="UVR_dom_sf"/>
</dbReference>
<dbReference type="InterPro" id="IPR035901">
    <property type="entry name" value="GIY-YIG_endonuc_sf"/>
</dbReference>
<evidence type="ECO:0000256" key="3">
    <source>
        <dbReference type="ARBA" id="ARBA00022769"/>
    </source>
</evidence>
<keyword evidence="2 7" id="KW-0227">DNA damage</keyword>
<evidence type="ECO:0000259" key="10">
    <source>
        <dbReference type="PROSITE" id="PS50164"/>
    </source>
</evidence>
<dbReference type="PROSITE" id="PS50164">
    <property type="entry name" value="GIY_YIG"/>
    <property type="match status" value="1"/>
</dbReference>
<dbReference type="SUPFAM" id="SSF47781">
    <property type="entry name" value="RuvA domain 2-like"/>
    <property type="match status" value="1"/>
</dbReference>
<sequence length="585" mass="68299">MITQEILNNLPTTFGIYQYLDHQGRVLYVGKAKNIKKRVKSYFKIQDTKVLPQSNLSQRIQIMLNQTTQIHTIVVSSEQDALLLENSLIKQLKPKYNILLRDDKTYPYICIDMSEDFPRFEMTRKVQHKKEMLYFGPYPSGCRDILDSLYALFALVQKKSCIKGKKACLFYQINRCKAPCEGKITKEAYKEILQEALKVLKNKNKLLEALEQKMLDLAQKLLFEEANIYKQRIQKITPLTNFSQISYPQPYDFDILSIVKNHSHHAILIKLFMREGKIIASDFENIKSDYEIDDNDIYTQFILNHYKEKLPIIPQNILIGTDIENIKELEDFIYQYQGKKVVIQKPLKGFKASLIAIANQNANEILRQQNQQENTLLKGIKDVFKLSQTPFRIEVFDTSHHNFSFKVGGMIVFENNRFVKNAYRHYHLEGNDEYSQMQEMLTRRIESFEKNPPPNLWLLDGGKAQINLAKKLLQSAGVDIDIIGIAKEKLDHKAHRAKGRAKDTIYLLDSVLHLDTNHTSLQFLQKLRDEAHRFAITFHKNQKTKNFIKNTTYSPSELKKLLDYYGNFTTINNASKEEIRQILKK</sequence>
<dbReference type="SMART" id="SM00465">
    <property type="entry name" value="GIYc"/>
    <property type="match status" value="1"/>
</dbReference>
<dbReference type="PANTHER" id="PTHR30562">
    <property type="entry name" value="UVRC/OXIDOREDUCTASE"/>
    <property type="match status" value="1"/>
</dbReference>
<dbReference type="GO" id="GO:0009432">
    <property type="term" value="P:SOS response"/>
    <property type="evidence" value="ECO:0007669"/>
    <property type="project" value="UniProtKB-UniRule"/>
</dbReference>
<name>A0A3D8J2Z1_9HELI</name>
<comment type="caution">
    <text evidence="12">The sequence shown here is derived from an EMBL/GenBank/DDBJ whole genome shotgun (WGS) entry which is preliminary data.</text>
</comment>
<feature type="domain" description="GIY-YIG" evidence="10">
    <location>
        <begin position="12"/>
        <end position="98"/>
    </location>
</feature>
<keyword evidence="4 7" id="KW-0267">Excision nuclease</keyword>
<dbReference type="Proteomes" id="UP000256695">
    <property type="component" value="Unassembled WGS sequence"/>
</dbReference>
<evidence type="ECO:0000256" key="7">
    <source>
        <dbReference type="HAMAP-Rule" id="MF_00203"/>
    </source>
</evidence>